<dbReference type="PANTHER" id="PTHR11895">
    <property type="entry name" value="TRANSAMIDASE"/>
    <property type="match status" value="1"/>
</dbReference>
<comment type="function">
    <text evidence="7">Allows the formation of correctly charged Gln-tRNA(Gln) through the transamidation of misacylated Glu-tRNA(Gln) in organisms which lack glutaminyl-tRNA synthetase. The reaction takes place in the presence of glutamine and ATP through an activated gamma-phospho-Glu-tRNA(Gln).</text>
</comment>
<dbReference type="GO" id="GO:0030956">
    <property type="term" value="C:glutamyl-tRNA(Gln) amidotransferase complex"/>
    <property type="evidence" value="ECO:0007669"/>
    <property type="project" value="InterPro"/>
</dbReference>
<evidence type="ECO:0000256" key="1">
    <source>
        <dbReference type="ARBA" id="ARBA00008069"/>
    </source>
</evidence>
<gene>
    <name evidence="7" type="primary">gatA</name>
    <name evidence="9" type="ordered locus">Mesil_2205</name>
</gene>
<comment type="similarity">
    <text evidence="1 7">Belongs to the amidase family. GatA subfamily.</text>
</comment>
<dbReference type="AlphaFoldDB" id="D7BHY4"/>
<feature type="active site" description="Acyl-ester intermediate" evidence="7">
    <location>
        <position position="190"/>
    </location>
</feature>
<dbReference type="GO" id="GO:0005524">
    <property type="term" value="F:ATP binding"/>
    <property type="evidence" value="ECO:0007669"/>
    <property type="project" value="UniProtKB-KW"/>
</dbReference>
<organism evidence="9 10">
    <name type="scientific">Allomeiothermus silvanus (strain ATCC 700542 / DSM 9946 / NBRC 106475 / NCIMB 13440 / VI-R2)</name>
    <name type="common">Thermus silvanus</name>
    <dbReference type="NCBI Taxonomy" id="526227"/>
    <lineage>
        <taxon>Bacteria</taxon>
        <taxon>Thermotogati</taxon>
        <taxon>Deinococcota</taxon>
        <taxon>Deinococci</taxon>
        <taxon>Thermales</taxon>
        <taxon>Thermaceae</taxon>
        <taxon>Allomeiothermus</taxon>
    </lineage>
</organism>
<accession>D7BHY4</accession>
<dbReference type="Proteomes" id="UP000001916">
    <property type="component" value="Chromosome"/>
</dbReference>
<evidence type="ECO:0000256" key="5">
    <source>
        <dbReference type="ARBA" id="ARBA00022917"/>
    </source>
</evidence>
<proteinExistence type="inferred from homology"/>
<feature type="active site" description="Charge relay system" evidence="7">
    <location>
        <position position="91"/>
    </location>
</feature>
<comment type="catalytic activity">
    <reaction evidence="6 7">
        <text>L-glutamyl-tRNA(Gln) + L-glutamine + ATP + H2O = L-glutaminyl-tRNA(Gln) + L-glutamate + ADP + phosphate + H(+)</text>
        <dbReference type="Rhea" id="RHEA:17521"/>
        <dbReference type="Rhea" id="RHEA-COMP:9681"/>
        <dbReference type="Rhea" id="RHEA-COMP:9684"/>
        <dbReference type="ChEBI" id="CHEBI:15377"/>
        <dbReference type="ChEBI" id="CHEBI:15378"/>
        <dbReference type="ChEBI" id="CHEBI:29985"/>
        <dbReference type="ChEBI" id="CHEBI:30616"/>
        <dbReference type="ChEBI" id="CHEBI:43474"/>
        <dbReference type="ChEBI" id="CHEBI:58359"/>
        <dbReference type="ChEBI" id="CHEBI:78520"/>
        <dbReference type="ChEBI" id="CHEBI:78521"/>
        <dbReference type="ChEBI" id="CHEBI:456216"/>
        <dbReference type="EC" id="6.3.5.7"/>
    </reaction>
</comment>
<protein>
    <recommendedName>
        <fullName evidence="7">Glutamyl-tRNA(Gln) amidotransferase subunit A</fullName>
        <shortName evidence="7">Glu-ADT subunit A</shortName>
        <ecNumber evidence="7">6.3.5.7</ecNumber>
    </recommendedName>
</protein>
<evidence type="ECO:0000256" key="6">
    <source>
        <dbReference type="ARBA" id="ARBA00047407"/>
    </source>
</evidence>
<dbReference type="eggNOG" id="COG0154">
    <property type="taxonomic scope" value="Bacteria"/>
</dbReference>
<keyword evidence="5 7" id="KW-0648">Protein biosynthesis</keyword>
<feature type="active site" description="Charge relay system" evidence="7">
    <location>
        <position position="166"/>
    </location>
</feature>
<keyword evidence="9" id="KW-0378">Hydrolase</keyword>
<dbReference type="STRING" id="526227.Mesil_2205"/>
<dbReference type="KEGG" id="msv:Mesil_2205"/>
<dbReference type="NCBIfam" id="TIGR00132">
    <property type="entry name" value="gatA"/>
    <property type="match status" value="1"/>
</dbReference>
<dbReference type="InterPro" id="IPR036928">
    <property type="entry name" value="AS_sf"/>
</dbReference>
<evidence type="ECO:0000259" key="8">
    <source>
        <dbReference type="Pfam" id="PF01425"/>
    </source>
</evidence>
<dbReference type="HOGENOM" id="CLU_009600_0_3_0"/>
<dbReference type="GO" id="GO:0050567">
    <property type="term" value="F:glutaminyl-tRNA synthase (glutamine-hydrolyzing) activity"/>
    <property type="evidence" value="ECO:0007669"/>
    <property type="project" value="UniProtKB-UniRule"/>
</dbReference>
<dbReference type="GO" id="GO:0016787">
    <property type="term" value="F:hydrolase activity"/>
    <property type="evidence" value="ECO:0007669"/>
    <property type="project" value="UniProtKB-KW"/>
</dbReference>
<keyword evidence="4 7" id="KW-0067">ATP-binding</keyword>
<evidence type="ECO:0000256" key="4">
    <source>
        <dbReference type="ARBA" id="ARBA00022840"/>
    </source>
</evidence>
<reference evidence="9 10" key="1">
    <citation type="journal article" date="2010" name="Stand. Genomic Sci.">
        <title>Complete genome sequence of Meiothermus silvanus type strain (VI-R2).</title>
        <authorList>
            <person name="Sikorski J."/>
            <person name="Tindall B.J."/>
            <person name="Lowry S."/>
            <person name="Lucas S."/>
            <person name="Nolan M."/>
            <person name="Copeland A."/>
            <person name="Glavina Del Rio T."/>
            <person name="Tice H."/>
            <person name="Cheng J.F."/>
            <person name="Han C."/>
            <person name="Pitluck S."/>
            <person name="Liolios K."/>
            <person name="Ivanova N."/>
            <person name="Mavromatis K."/>
            <person name="Mikhailova N."/>
            <person name="Pati A."/>
            <person name="Goodwin L."/>
            <person name="Chen A."/>
            <person name="Palaniappan K."/>
            <person name="Land M."/>
            <person name="Hauser L."/>
            <person name="Chang Y.J."/>
            <person name="Jeffries C.D."/>
            <person name="Rohde M."/>
            <person name="Goker M."/>
            <person name="Woyke T."/>
            <person name="Bristow J."/>
            <person name="Eisen J.A."/>
            <person name="Markowitz V."/>
            <person name="Hugenholtz P."/>
            <person name="Kyrpides N.C."/>
            <person name="Klenk H.P."/>
            <person name="Lapidus A."/>
        </authorList>
    </citation>
    <scope>NUCLEOTIDE SEQUENCE [LARGE SCALE GENOMIC DNA]</scope>
    <source>
        <strain evidence="10">ATCC 700542 / DSM 9946 / VI-R2</strain>
    </source>
</reference>
<dbReference type="SUPFAM" id="SSF75304">
    <property type="entry name" value="Amidase signature (AS) enzymes"/>
    <property type="match status" value="1"/>
</dbReference>
<evidence type="ECO:0000313" key="9">
    <source>
        <dbReference type="EMBL" id="ADH64074.1"/>
    </source>
</evidence>
<dbReference type="InterPro" id="IPR004412">
    <property type="entry name" value="GatA"/>
</dbReference>
<dbReference type="PANTHER" id="PTHR11895:SF151">
    <property type="entry name" value="GLUTAMYL-TRNA(GLN) AMIDOTRANSFERASE SUBUNIT A"/>
    <property type="match status" value="1"/>
</dbReference>
<dbReference type="InterPro" id="IPR020556">
    <property type="entry name" value="Amidase_CS"/>
</dbReference>
<dbReference type="InterPro" id="IPR000120">
    <property type="entry name" value="Amidase"/>
</dbReference>
<dbReference type="HAMAP" id="MF_00120">
    <property type="entry name" value="GatA"/>
    <property type="match status" value="1"/>
</dbReference>
<dbReference type="PROSITE" id="PS00571">
    <property type="entry name" value="AMIDASES"/>
    <property type="match status" value="1"/>
</dbReference>
<keyword evidence="3 7" id="KW-0547">Nucleotide-binding</keyword>
<evidence type="ECO:0000256" key="3">
    <source>
        <dbReference type="ARBA" id="ARBA00022741"/>
    </source>
</evidence>
<dbReference type="EC" id="6.3.5.7" evidence="7"/>
<name>D7BHY4_ALLS1</name>
<keyword evidence="2 7" id="KW-0436">Ligase</keyword>
<dbReference type="Pfam" id="PF01425">
    <property type="entry name" value="Amidase"/>
    <property type="match status" value="1"/>
</dbReference>
<evidence type="ECO:0000256" key="2">
    <source>
        <dbReference type="ARBA" id="ARBA00022598"/>
    </source>
</evidence>
<sequence>MTQPQGRLAFQAGRIMMRNMLAHEIVASVRNRSTSPTEVTEHYLKRITRLDSQIQAFLRTNPAALEEARQVERRMAAGEDLPLAGVPIALKDNICTRGLETTCASRMLEHFVPPYSATVAQRLCSAGAVILGKTNLDEFAMGSSTEFSAFGPTRNPWDLGRVPGGSSGGSAAAVAADLAPLALGSDTGGSVRQPAALCGVYGFKPTYGRVSRYGLVAFASSLDQIGPLGRSVRDVALLMDVIGSYDRMDSTSLEAQPHFTAALEAHPQGFTIGIVKEAIQVGNTEGVVKALERFREVLEGQGVRFVEVSIPSLEYALATYYLVCTSEASSNLARYDGTLYGLRVEGADITETMMKTRAAGFGPEVKRRILMGTFALSSGYYDAYYGRALRARARLKADFEMAFAQADVLLTPTSPFPAFPLGAKLEDPIAMYLSDIDTVAINLVGLPALSIPAGFESGLPVGVQLVGKALEDERLFTLANAFELATASEFVQIAPIGRG</sequence>
<keyword evidence="10" id="KW-1185">Reference proteome</keyword>
<dbReference type="Gene3D" id="3.90.1300.10">
    <property type="entry name" value="Amidase signature (AS) domain"/>
    <property type="match status" value="1"/>
</dbReference>
<evidence type="ECO:0000313" key="10">
    <source>
        <dbReference type="Proteomes" id="UP000001916"/>
    </source>
</evidence>
<dbReference type="EMBL" id="CP002042">
    <property type="protein sequence ID" value="ADH64074.1"/>
    <property type="molecule type" value="Genomic_DNA"/>
</dbReference>
<dbReference type="InterPro" id="IPR023631">
    <property type="entry name" value="Amidase_dom"/>
</dbReference>
<comment type="subunit">
    <text evidence="7">Heterotrimer of A, B and C subunits.</text>
</comment>
<feature type="domain" description="Amidase" evidence="8">
    <location>
        <begin position="38"/>
        <end position="475"/>
    </location>
</feature>
<evidence type="ECO:0000256" key="7">
    <source>
        <dbReference type="HAMAP-Rule" id="MF_00120"/>
    </source>
</evidence>
<dbReference type="GO" id="GO:0006412">
    <property type="term" value="P:translation"/>
    <property type="evidence" value="ECO:0007669"/>
    <property type="project" value="UniProtKB-UniRule"/>
</dbReference>
<dbReference type="PIRSF" id="PIRSF001221">
    <property type="entry name" value="Amidase_fungi"/>
    <property type="match status" value="1"/>
</dbReference>